<feature type="domain" description="Nicotinate/nicotinamide phosphoribosyltransferase" evidence="9">
    <location>
        <begin position="157"/>
        <end position="397"/>
    </location>
</feature>
<evidence type="ECO:0000256" key="4">
    <source>
        <dbReference type="ARBA" id="ARBA00022679"/>
    </source>
</evidence>
<feature type="binding site" evidence="8">
    <location>
        <position position="273"/>
    </location>
    <ligand>
        <name>diphosphate</name>
        <dbReference type="ChEBI" id="CHEBI:33019"/>
    </ligand>
</feature>
<comment type="pathway">
    <text evidence="5">Cofactor biosynthesis; NAD(+) biosynthesis; nicotinamide D-ribonucleotide from 5-phospho-alpha-D-ribose 1-diphosphate and nicotinamide: step 1/1.</text>
</comment>
<dbReference type="Pfam" id="PF04095">
    <property type="entry name" value="NAPRTase"/>
    <property type="match status" value="1"/>
</dbReference>
<evidence type="ECO:0000256" key="3">
    <source>
        <dbReference type="ARBA" id="ARBA00022676"/>
    </source>
</evidence>
<protein>
    <recommendedName>
        <fullName evidence="7">Nicotinamide phosphoribosyltransferase</fullName>
        <ecNumber evidence="6">2.4.2.12</ecNumber>
    </recommendedName>
</protein>
<evidence type="ECO:0000256" key="6">
    <source>
        <dbReference type="ARBA" id="ARBA00035024"/>
    </source>
</evidence>
<gene>
    <name evidence="10" type="ORF">WJX73_003091</name>
</gene>
<dbReference type="PANTHER" id="PTHR43816:SF1">
    <property type="entry name" value="NICOTINAMIDE PHOSPHORIBOSYLTRANSFERASE"/>
    <property type="match status" value="1"/>
</dbReference>
<sequence length="476" mass="52420">MTAYGEFRSQYQGALEDSRLIFYGIRYILENYLHRRWTEDDVEKADMFFSTHLAPAAGTYRYPKDLFLKFIRENDGYFPVKLEALPEGSCIHAHVPVFQLTTQGDFAPLCTFMEVLLTMVWYPSAVATLSRRCRDRIEEAFDKSVETGRDSPLLGSRLHDFGFRGCTGVEQSVLGGVAHLINFDGSDTLSAAYYAQFVLNGGEPVASSIPATEHSVMTAWPSERAAIDNMIDQYGDGLFACVMDSFDYAKALGKVLPAVAQHKLDRGGYMILRPDSGDPTEAVLMALQAAEKVFGVDVNAKGYKVPRGCGVIQGDGIKYERLASMLEAVLEAGYSAEAVAFGMGGGLLQKVNRDTMSFATKLSHVVYEDGTPADIMKAPLNAISKSSLPGVLAVKRVDGVPTAFPADSGEVAPEENLLRTVYDCRPVQVNWDKFTQLRRRVNDEWHALPTQADVASASLKAKVKDCLAKLRKRQTD</sequence>
<evidence type="ECO:0000256" key="8">
    <source>
        <dbReference type="PIRSR" id="PIRSR005943-1"/>
    </source>
</evidence>
<evidence type="ECO:0000259" key="9">
    <source>
        <dbReference type="Pfam" id="PF04095"/>
    </source>
</evidence>
<evidence type="ECO:0000256" key="1">
    <source>
        <dbReference type="ARBA" id="ARBA00010897"/>
    </source>
</evidence>
<feature type="binding site" evidence="8">
    <location>
        <position position="353"/>
    </location>
    <ligand>
        <name>beta-nicotinamide D-ribonucleotide</name>
        <dbReference type="ChEBI" id="CHEBI:14649"/>
    </ligand>
</feature>
<dbReference type="InterPro" id="IPR036068">
    <property type="entry name" value="Nicotinate_pribotase-like_C"/>
</dbReference>
<feature type="binding site" evidence="8">
    <location>
        <position position="345"/>
    </location>
    <ligand>
        <name>beta-nicotinamide D-ribonucleotide</name>
        <dbReference type="ChEBI" id="CHEBI:14649"/>
    </ligand>
</feature>
<evidence type="ECO:0000256" key="2">
    <source>
        <dbReference type="ARBA" id="ARBA00022642"/>
    </source>
</evidence>
<evidence type="ECO:0000313" key="10">
    <source>
        <dbReference type="EMBL" id="KAK9795195.1"/>
    </source>
</evidence>
<dbReference type="Proteomes" id="UP001465755">
    <property type="component" value="Unassembled WGS sequence"/>
</dbReference>
<dbReference type="PANTHER" id="PTHR43816">
    <property type="entry name" value="NICOTINAMIDE PHOSPHORIBOSYLTRANSFERASE"/>
    <property type="match status" value="1"/>
</dbReference>
<evidence type="ECO:0000256" key="7">
    <source>
        <dbReference type="ARBA" id="ARBA00035036"/>
    </source>
</evidence>
<dbReference type="EMBL" id="JALJOQ010000131">
    <property type="protein sequence ID" value="KAK9795195.1"/>
    <property type="molecule type" value="Genomic_DNA"/>
</dbReference>
<dbReference type="SUPFAM" id="SSF51690">
    <property type="entry name" value="Nicotinate/Quinolinate PRTase C-terminal domain-like"/>
    <property type="match status" value="1"/>
</dbReference>
<evidence type="ECO:0000256" key="5">
    <source>
        <dbReference type="ARBA" id="ARBA00035007"/>
    </source>
</evidence>
<feature type="binding site" evidence="8">
    <location>
        <position position="214"/>
    </location>
    <ligand>
        <name>diphosphate</name>
        <dbReference type="ChEBI" id="CHEBI:33019"/>
    </ligand>
</feature>
<keyword evidence="3" id="KW-0328">Glycosyltransferase</keyword>
<comment type="similarity">
    <text evidence="1">Belongs to the NAPRTase family.</text>
</comment>
<keyword evidence="11" id="KW-1185">Reference proteome</keyword>
<accession>A0AAW1NQU0</accession>
<dbReference type="InterPro" id="IPR041525">
    <property type="entry name" value="N/Namide_PRibTrfase"/>
</dbReference>
<comment type="caution">
    <text evidence="10">The sequence shown here is derived from an EMBL/GenBank/DDBJ whole genome shotgun (WGS) entry which is preliminary data.</text>
</comment>
<organism evidence="10 11">
    <name type="scientific">Symbiochloris irregularis</name>
    <dbReference type="NCBI Taxonomy" id="706552"/>
    <lineage>
        <taxon>Eukaryota</taxon>
        <taxon>Viridiplantae</taxon>
        <taxon>Chlorophyta</taxon>
        <taxon>core chlorophytes</taxon>
        <taxon>Trebouxiophyceae</taxon>
        <taxon>Trebouxiales</taxon>
        <taxon>Trebouxiaceae</taxon>
        <taxon>Symbiochloris</taxon>
    </lineage>
</organism>
<dbReference type="EC" id="2.4.2.12" evidence="6"/>
<name>A0AAW1NQU0_9CHLO</name>
<keyword evidence="2" id="KW-0662">Pyridine nucleotide biosynthesis</keyword>
<feature type="binding site" evidence="8">
    <location>
        <position position="164"/>
    </location>
    <ligand>
        <name>diphosphate</name>
        <dbReference type="ChEBI" id="CHEBI:33019"/>
    </ligand>
</feature>
<feature type="binding site" evidence="8">
    <location>
        <position position="187"/>
    </location>
    <ligand>
        <name>beta-nicotinamide D-ribonucleotide</name>
        <dbReference type="ChEBI" id="CHEBI:14649"/>
    </ligand>
</feature>
<keyword evidence="4" id="KW-0808">Transferase</keyword>
<dbReference type="AlphaFoldDB" id="A0AAW1NQU0"/>
<dbReference type="InterPro" id="IPR016471">
    <property type="entry name" value="Nicotinamide_PRibTrfase"/>
</dbReference>
<dbReference type="Gene3D" id="3.20.20.70">
    <property type="entry name" value="Aldolase class I"/>
    <property type="match status" value="1"/>
</dbReference>
<dbReference type="GO" id="GO:0047280">
    <property type="term" value="F:nicotinamide phosphoribosyltransferase activity"/>
    <property type="evidence" value="ECO:0007669"/>
    <property type="project" value="UniProtKB-EC"/>
</dbReference>
<dbReference type="PIRSF" id="PIRSF005943">
    <property type="entry name" value="NMPRT"/>
    <property type="match status" value="1"/>
</dbReference>
<dbReference type="InterPro" id="IPR013785">
    <property type="entry name" value="Aldolase_TIM"/>
</dbReference>
<feature type="binding site" evidence="8">
    <location>
        <begin position="314"/>
        <end position="315"/>
    </location>
    <ligand>
        <name>beta-nicotinamide D-ribonucleotide</name>
        <dbReference type="ChEBI" id="CHEBI:14649"/>
    </ligand>
</feature>
<dbReference type="GO" id="GO:0009435">
    <property type="term" value="P:NAD+ biosynthetic process"/>
    <property type="evidence" value="ECO:0007669"/>
    <property type="project" value="InterPro"/>
</dbReference>
<reference evidence="10 11" key="1">
    <citation type="journal article" date="2024" name="Nat. Commun.">
        <title>Phylogenomics reveals the evolutionary origins of lichenization in chlorophyte algae.</title>
        <authorList>
            <person name="Puginier C."/>
            <person name="Libourel C."/>
            <person name="Otte J."/>
            <person name="Skaloud P."/>
            <person name="Haon M."/>
            <person name="Grisel S."/>
            <person name="Petersen M."/>
            <person name="Berrin J.G."/>
            <person name="Delaux P.M."/>
            <person name="Dal Grande F."/>
            <person name="Keller J."/>
        </authorList>
    </citation>
    <scope>NUCLEOTIDE SEQUENCE [LARGE SCALE GENOMIC DNA]</scope>
    <source>
        <strain evidence="10 11">SAG 2036</strain>
    </source>
</reference>
<proteinExistence type="inferred from homology"/>
<feature type="binding site" evidence="8">
    <location>
        <begin position="273"/>
        <end position="275"/>
    </location>
    <ligand>
        <name>beta-nicotinamide D-ribonucleotide</name>
        <dbReference type="ChEBI" id="CHEBI:14649"/>
    </ligand>
</feature>
<evidence type="ECO:0000313" key="11">
    <source>
        <dbReference type="Proteomes" id="UP001465755"/>
    </source>
</evidence>